<dbReference type="Gene3D" id="3.40.50.880">
    <property type="match status" value="1"/>
</dbReference>
<dbReference type="SUPFAM" id="SSF52317">
    <property type="entry name" value="Class I glutamine amidotransferase-like"/>
    <property type="match status" value="1"/>
</dbReference>
<evidence type="ECO:0000259" key="1">
    <source>
        <dbReference type="Pfam" id="PF06283"/>
    </source>
</evidence>
<sequence>TALADDVKPLRALLITGGGYHDYQKQKTILTEGISARANVEWTVVLENPARGAMPKLYVNKDWAKGYDIIVHNDCFASYSDAETIERIVQDHVDNKVGVLMIHCAMHTFRDTKTKAWDKLVGVESRRHGAKYPIMVRNLGRQHPITKDLPRTWTTPQGELYATSILPDSVELGVGFKEGEEAKTKQVCIWASEYENIRTFGTTMGHHNETMQEKVYLDLVTNGLLWSCHKLDDEGKPLKGYGKTAQAHPRTKFQVYLANGKLLNFASEAELAAADLPELAVPCCGR</sequence>
<comment type="caution">
    <text evidence="2">The sequence shown here is derived from an EMBL/GenBank/DDBJ whole genome shotgun (WGS) entry which is preliminary data.</text>
</comment>
<protein>
    <recommendedName>
        <fullName evidence="1">ThuA-like domain-containing protein</fullName>
    </recommendedName>
</protein>
<feature type="non-terminal residue" evidence="2">
    <location>
        <position position="1"/>
    </location>
</feature>
<reference evidence="2" key="1">
    <citation type="journal article" date="2014" name="Front. Microbiol.">
        <title>High frequency of phylogenetically diverse reductive dehalogenase-homologous genes in deep subseafloor sedimentary metagenomes.</title>
        <authorList>
            <person name="Kawai M."/>
            <person name="Futagami T."/>
            <person name="Toyoda A."/>
            <person name="Takaki Y."/>
            <person name="Nishi S."/>
            <person name="Hori S."/>
            <person name="Arai W."/>
            <person name="Tsubouchi T."/>
            <person name="Morono Y."/>
            <person name="Uchiyama I."/>
            <person name="Ito T."/>
            <person name="Fujiyama A."/>
            <person name="Inagaki F."/>
            <person name="Takami H."/>
        </authorList>
    </citation>
    <scope>NUCLEOTIDE SEQUENCE</scope>
    <source>
        <strain evidence="2">Expedition CK06-06</strain>
    </source>
</reference>
<dbReference type="Pfam" id="PF06283">
    <property type="entry name" value="ThuA"/>
    <property type="match status" value="1"/>
</dbReference>
<organism evidence="2">
    <name type="scientific">marine sediment metagenome</name>
    <dbReference type="NCBI Taxonomy" id="412755"/>
    <lineage>
        <taxon>unclassified sequences</taxon>
        <taxon>metagenomes</taxon>
        <taxon>ecological metagenomes</taxon>
    </lineage>
</organism>
<name>X0T5C1_9ZZZZ</name>
<accession>X0T5C1</accession>
<gene>
    <name evidence="2" type="ORF">S01H1_14356</name>
</gene>
<dbReference type="InterPro" id="IPR029062">
    <property type="entry name" value="Class_I_gatase-like"/>
</dbReference>
<dbReference type="AlphaFoldDB" id="X0T5C1"/>
<dbReference type="EMBL" id="BARS01007461">
    <property type="protein sequence ID" value="GAF83377.1"/>
    <property type="molecule type" value="Genomic_DNA"/>
</dbReference>
<dbReference type="PANTHER" id="PTHR40469">
    <property type="entry name" value="SECRETED GLYCOSYL HYDROLASE"/>
    <property type="match status" value="1"/>
</dbReference>
<dbReference type="InterPro" id="IPR029010">
    <property type="entry name" value="ThuA-like"/>
</dbReference>
<evidence type="ECO:0000313" key="2">
    <source>
        <dbReference type="EMBL" id="GAF83377.1"/>
    </source>
</evidence>
<feature type="domain" description="ThuA-like" evidence="1">
    <location>
        <begin position="12"/>
        <end position="226"/>
    </location>
</feature>
<dbReference type="PANTHER" id="PTHR40469:SF2">
    <property type="entry name" value="GALACTOSE-BINDING DOMAIN-LIKE SUPERFAMILY PROTEIN"/>
    <property type="match status" value="1"/>
</dbReference>
<proteinExistence type="predicted"/>